<evidence type="ECO:0000313" key="2">
    <source>
        <dbReference type="Proteomes" id="UP000199400"/>
    </source>
</evidence>
<name>A0A1I1VXA0_9BACT</name>
<organism evidence="1 2">
    <name type="scientific">Nannocystis exedens</name>
    <dbReference type="NCBI Taxonomy" id="54"/>
    <lineage>
        <taxon>Bacteria</taxon>
        <taxon>Pseudomonadati</taxon>
        <taxon>Myxococcota</taxon>
        <taxon>Polyangia</taxon>
        <taxon>Nannocystales</taxon>
        <taxon>Nannocystaceae</taxon>
        <taxon>Nannocystis</taxon>
    </lineage>
</organism>
<keyword evidence="2" id="KW-1185">Reference proteome</keyword>
<dbReference type="AlphaFoldDB" id="A0A1I1VXA0"/>
<gene>
    <name evidence="1" type="ORF">SAMN02745121_02052</name>
</gene>
<accession>A0A1I1VXA0</accession>
<dbReference type="Proteomes" id="UP000199400">
    <property type="component" value="Unassembled WGS sequence"/>
</dbReference>
<protein>
    <submittedName>
        <fullName evidence="1">Uncharacterized protein</fullName>
    </submittedName>
</protein>
<proteinExistence type="predicted"/>
<dbReference type="STRING" id="54.SAMN02745121_02052"/>
<evidence type="ECO:0000313" key="1">
    <source>
        <dbReference type="EMBL" id="SFD87607.1"/>
    </source>
</evidence>
<reference evidence="2" key="1">
    <citation type="submission" date="2016-10" db="EMBL/GenBank/DDBJ databases">
        <authorList>
            <person name="Varghese N."/>
            <person name="Submissions S."/>
        </authorList>
    </citation>
    <scope>NUCLEOTIDE SEQUENCE [LARGE SCALE GENOMIC DNA]</scope>
    <source>
        <strain evidence="2">ATCC 25963</strain>
    </source>
</reference>
<dbReference type="EMBL" id="FOMX01000005">
    <property type="protein sequence ID" value="SFD87607.1"/>
    <property type="molecule type" value="Genomic_DNA"/>
</dbReference>
<sequence>MTIPVSTVDYLNVSIHGYACEVFVNRAPILRTPVDAPYTAIPSVSEWLVGGDNEIAVRIDAIAPPAATADPLSPRRLIVQRCVGPLGEIVPAGEDQPIDGLTYAPAPDDPTPTLPLRIAYEFRLPQGPTWAWQTAARLSLDAATTAELLMFLDALHADLVFGDIPGLLSRQRIKFAELAPLYGMTPASARAGLLQQFTELSKDGAWTVEPLRPDDVVLHLCCDGRVVEPRTRDDRPVLRGQAADGNAWSLPVFISRVDGMFEVVR</sequence>